<evidence type="ECO:0000256" key="8">
    <source>
        <dbReference type="ARBA" id="ARBA00022833"/>
    </source>
</evidence>
<name>A0AAV7K453_9METZ</name>
<dbReference type="GO" id="GO:0005965">
    <property type="term" value="C:protein farnesyltransferase complex"/>
    <property type="evidence" value="ECO:0007669"/>
    <property type="project" value="UniProtKB-UniRule"/>
</dbReference>
<dbReference type="InterPro" id="IPR026872">
    <property type="entry name" value="FTB"/>
</dbReference>
<dbReference type="PANTHER" id="PTHR11774">
    <property type="entry name" value="GERANYLGERANYL TRANSFERASE TYPE BETA SUBUNIT"/>
    <property type="match status" value="1"/>
</dbReference>
<organism evidence="11 12">
    <name type="scientific">Oopsacas minuta</name>
    <dbReference type="NCBI Taxonomy" id="111878"/>
    <lineage>
        <taxon>Eukaryota</taxon>
        <taxon>Metazoa</taxon>
        <taxon>Porifera</taxon>
        <taxon>Hexactinellida</taxon>
        <taxon>Hexasterophora</taxon>
        <taxon>Lyssacinosida</taxon>
        <taxon>Leucopsacidae</taxon>
        <taxon>Oopsacas</taxon>
    </lineage>
</organism>
<dbReference type="Gene3D" id="1.50.10.20">
    <property type="match status" value="1"/>
</dbReference>
<evidence type="ECO:0000256" key="7">
    <source>
        <dbReference type="ARBA" id="ARBA00022737"/>
    </source>
</evidence>
<comment type="cofactor">
    <cofactor evidence="9">
        <name>Zn(2+)</name>
        <dbReference type="ChEBI" id="CHEBI:29105"/>
    </cofactor>
    <text evidence="9">Binds 1 zinc ion per subunit.</text>
</comment>
<evidence type="ECO:0000256" key="4">
    <source>
        <dbReference type="ARBA" id="ARBA00022602"/>
    </source>
</evidence>
<keyword evidence="8 9" id="KW-0862">Zinc</keyword>
<keyword evidence="6 9" id="KW-0479">Metal-binding</keyword>
<keyword evidence="7" id="KW-0677">Repeat</keyword>
<evidence type="ECO:0000313" key="12">
    <source>
        <dbReference type="Proteomes" id="UP001165289"/>
    </source>
</evidence>
<comment type="function">
    <text evidence="9">Catalyzes the transfer of a farnesyl moiety from farnesyl diphosphate to a cysteine at the fourth position from the C-terminus of several proteins. The beta subunit is responsible for peptide-binding.</text>
</comment>
<accession>A0AAV7K453</accession>
<evidence type="ECO:0000256" key="3">
    <source>
        <dbReference type="ARBA" id="ARBA00015798"/>
    </source>
</evidence>
<comment type="subunit">
    <text evidence="9">Heterodimer of an alpha and a beta subunit.</text>
</comment>
<dbReference type="EC" id="2.5.1.58" evidence="2 9"/>
<dbReference type="EMBL" id="JAKMXF010000210">
    <property type="protein sequence ID" value="KAI6655076.1"/>
    <property type="molecule type" value="Genomic_DNA"/>
</dbReference>
<comment type="similarity">
    <text evidence="1 9">Belongs to the protein prenyltransferase subunit beta family.</text>
</comment>
<reference evidence="11 12" key="1">
    <citation type="journal article" date="2023" name="BMC Biol.">
        <title>The compact genome of the sponge Oopsacas minuta (Hexactinellida) is lacking key metazoan core genes.</title>
        <authorList>
            <person name="Santini S."/>
            <person name="Schenkelaars Q."/>
            <person name="Jourda C."/>
            <person name="Duchesne M."/>
            <person name="Belahbib H."/>
            <person name="Rocher C."/>
            <person name="Selva M."/>
            <person name="Riesgo A."/>
            <person name="Vervoort M."/>
            <person name="Leys S.P."/>
            <person name="Kodjabachian L."/>
            <person name="Le Bivic A."/>
            <person name="Borchiellini C."/>
            <person name="Claverie J.M."/>
            <person name="Renard E."/>
        </authorList>
    </citation>
    <scope>NUCLEOTIDE SEQUENCE [LARGE SCALE GENOMIC DNA]</scope>
    <source>
        <strain evidence="11">SPO-2</strain>
    </source>
</reference>
<dbReference type="InterPro" id="IPR001330">
    <property type="entry name" value="Prenyltrans"/>
</dbReference>
<proteinExistence type="inferred from homology"/>
<evidence type="ECO:0000313" key="11">
    <source>
        <dbReference type="EMBL" id="KAI6655076.1"/>
    </source>
</evidence>
<protein>
    <recommendedName>
        <fullName evidence="3 9">Protein farnesyltransferase subunit beta</fullName>
        <shortName evidence="9">FTase-beta</shortName>
        <ecNumber evidence="2 9">2.5.1.58</ecNumber>
    </recommendedName>
</protein>
<dbReference type="GO" id="GO:0008270">
    <property type="term" value="F:zinc ion binding"/>
    <property type="evidence" value="ECO:0007669"/>
    <property type="project" value="UniProtKB-UniRule"/>
</dbReference>
<dbReference type="GO" id="GO:0097354">
    <property type="term" value="P:prenylation"/>
    <property type="evidence" value="ECO:0007669"/>
    <property type="project" value="UniProtKB-UniRule"/>
</dbReference>
<dbReference type="GO" id="GO:0004660">
    <property type="term" value="F:protein farnesyltransferase activity"/>
    <property type="evidence" value="ECO:0007669"/>
    <property type="project" value="UniProtKB-UniRule"/>
</dbReference>
<dbReference type="CDD" id="cd02893">
    <property type="entry name" value="FTase"/>
    <property type="match status" value="1"/>
</dbReference>
<dbReference type="InterPro" id="IPR045089">
    <property type="entry name" value="PGGT1B-like"/>
</dbReference>
<evidence type="ECO:0000259" key="10">
    <source>
        <dbReference type="Pfam" id="PF00432"/>
    </source>
</evidence>
<dbReference type="InterPro" id="IPR008930">
    <property type="entry name" value="Terpenoid_cyclase/PrenylTrfase"/>
</dbReference>
<dbReference type="Proteomes" id="UP001165289">
    <property type="component" value="Unassembled WGS sequence"/>
</dbReference>
<evidence type="ECO:0000256" key="6">
    <source>
        <dbReference type="ARBA" id="ARBA00022723"/>
    </source>
</evidence>
<evidence type="ECO:0000256" key="1">
    <source>
        <dbReference type="ARBA" id="ARBA00010497"/>
    </source>
</evidence>
<dbReference type="SUPFAM" id="SSF48239">
    <property type="entry name" value="Terpenoid cyclases/Protein prenyltransferases"/>
    <property type="match status" value="1"/>
</dbReference>
<keyword evidence="4 9" id="KW-0637">Prenyltransferase</keyword>
<dbReference type="Pfam" id="PF00432">
    <property type="entry name" value="Prenyltrans"/>
    <property type="match status" value="1"/>
</dbReference>
<keyword evidence="12" id="KW-1185">Reference proteome</keyword>
<evidence type="ECO:0000256" key="2">
    <source>
        <dbReference type="ARBA" id="ARBA00012702"/>
    </source>
</evidence>
<dbReference type="PANTHER" id="PTHR11774:SF6">
    <property type="entry name" value="PROTEIN FARNESYLTRANSFERASE SUBUNIT BETA"/>
    <property type="match status" value="1"/>
</dbReference>
<comment type="caution">
    <text evidence="11">The sequence shown here is derived from an EMBL/GenBank/DDBJ whole genome shotgun (WGS) entry which is preliminary data.</text>
</comment>
<evidence type="ECO:0000256" key="5">
    <source>
        <dbReference type="ARBA" id="ARBA00022679"/>
    </source>
</evidence>
<comment type="catalytic activity">
    <reaction evidence="9">
        <text>L-cysteinyl-[protein] + (2E,6E)-farnesyl diphosphate = S-(2E,6E)-farnesyl-L-cysteinyl-[protein] + diphosphate</text>
        <dbReference type="Rhea" id="RHEA:13345"/>
        <dbReference type="Rhea" id="RHEA-COMP:10131"/>
        <dbReference type="Rhea" id="RHEA-COMP:11535"/>
        <dbReference type="ChEBI" id="CHEBI:29950"/>
        <dbReference type="ChEBI" id="CHEBI:33019"/>
        <dbReference type="ChEBI" id="CHEBI:86019"/>
        <dbReference type="ChEBI" id="CHEBI:175763"/>
    </reaction>
</comment>
<keyword evidence="5 9" id="KW-0808">Transferase</keyword>
<gene>
    <name evidence="11" type="ORF">LOD99_2365</name>
</gene>
<dbReference type="AlphaFoldDB" id="A0AAV7K453"/>
<feature type="domain" description="Prenyltransferase alpha-alpha toroid" evidence="10">
    <location>
        <begin position="59"/>
        <end position="382"/>
    </location>
</feature>
<sequence length="404" mass="44957">MALRIATTKSELMKIKSETDEIDTKSSEDQTNIEDIVKQIYRGKLISDKVILHRSRIMRKLHTGFLRAALRSLPSGIQSLDASHPWLCYWIIHSLGLLGEYIPTDQAGHIAKFLSSCQVTSGGFAGGPGQISHLATTYSAVMALCSLGTEEAYIVIDRVALQKYLQRMHQKSGGFVMHEDGEEDIRGAYCAISVAQITHLDIPRLFEDTGYWVSRCQTYEGGFAARPGTEAHGGYGFCGYAALLLLGKQHKIDLKRLIHWAAMRQMKIEGGFQGRTNKLVDSCYAFWVGALFPLIVAQINKEIADNKSANSLFDRESLQEYLLYCSQYHTGGFTDRPGNSSDYYHTCYSLSGLSLAQHSGPDKCIIGHPDNELEVTHPLFNITQVAAESALIYFNKLQIPFLDS</sequence>
<evidence type="ECO:0000256" key="9">
    <source>
        <dbReference type="RuleBase" id="RU365056"/>
    </source>
</evidence>